<dbReference type="InterPro" id="IPR001796">
    <property type="entry name" value="DHFR_dom"/>
</dbReference>
<organism evidence="10 11">
    <name type="scientific">Candidatus Komeilibacteria bacterium CG_4_10_14_0_2_um_filter_37_10</name>
    <dbReference type="NCBI Taxonomy" id="1974470"/>
    <lineage>
        <taxon>Bacteria</taxon>
        <taxon>Candidatus Komeiliibacteriota</taxon>
    </lineage>
</organism>
<keyword evidence="5 8" id="KW-0521">NADP</keyword>
<dbReference type="PRINTS" id="PR00070">
    <property type="entry name" value="DHFR"/>
</dbReference>
<dbReference type="GO" id="GO:0016301">
    <property type="term" value="F:kinase activity"/>
    <property type="evidence" value="ECO:0007669"/>
    <property type="project" value="UniProtKB-KW"/>
</dbReference>
<keyword evidence="4 8" id="KW-0554">One-carbon metabolism</keyword>
<evidence type="ECO:0000256" key="5">
    <source>
        <dbReference type="ARBA" id="ARBA00022857"/>
    </source>
</evidence>
<dbReference type="GO" id="GO:0006730">
    <property type="term" value="P:one-carbon metabolic process"/>
    <property type="evidence" value="ECO:0007669"/>
    <property type="project" value="UniProtKB-KW"/>
</dbReference>
<proteinExistence type="inferred from homology"/>
<dbReference type="AlphaFoldDB" id="A0A2M7VE12"/>
<dbReference type="FunFam" id="3.40.430.10:FF:000001">
    <property type="entry name" value="Dihydrofolate reductase"/>
    <property type="match status" value="1"/>
</dbReference>
<sequence length="161" mass="17995">MNKPRISIICAIAPDRAIGKDNRLLWHLPVDLAHFKRITAGHAVVMGQKTFESIGRPLPNRQNIVLSLDPTFQPVGVKVVNSLANAIEYARSVEGEEIFIIGGGSVYQQTIDLADRLYLTVVDGSYEADTYFPEYSQFTKVISSEKAIDGQYHLNYLILEK</sequence>
<comment type="similarity">
    <text evidence="2 8">Belongs to the dihydrofolate reductase family.</text>
</comment>
<evidence type="ECO:0000256" key="2">
    <source>
        <dbReference type="ARBA" id="ARBA00009539"/>
    </source>
</evidence>
<dbReference type="Gene3D" id="3.40.430.10">
    <property type="entry name" value="Dihydrofolate Reductase, subunit A"/>
    <property type="match status" value="1"/>
</dbReference>
<evidence type="ECO:0000313" key="11">
    <source>
        <dbReference type="Proteomes" id="UP000230405"/>
    </source>
</evidence>
<dbReference type="PANTHER" id="PTHR48069:SF3">
    <property type="entry name" value="DIHYDROFOLATE REDUCTASE"/>
    <property type="match status" value="1"/>
</dbReference>
<dbReference type="GO" id="GO:0004146">
    <property type="term" value="F:dihydrofolate reductase activity"/>
    <property type="evidence" value="ECO:0007669"/>
    <property type="project" value="UniProtKB-EC"/>
</dbReference>
<comment type="function">
    <text evidence="7 8">Key enzyme in folate metabolism. Catalyzes an essential reaction for de novo glycine and purine synthesis, and for DNA precursor synthesis.</text>
</comment>
<dbReference type="InterPro" id="IPR012259">
    <property type="entry name" value="DHFR"/>
</dbReference>
<protein>
    <recommendedName>
        <fullName evidence="3 8">Dihydrofolate reductase</fullName>
        <ecNumber evidence="3 8">1.5.1.3</ecNumber>
    </recommendedName>
</protein>
<keyword evidence="6 8" id="KW-0560">Oxidoreductase</keyword>
<evidence type="ECO:0000256" key="8">
    <source>
        <dbReference type="PIRNR" id="PIRNR000194"/>
    </source>
</evidence>
<dbReference type="GO" id="GO:0005829">
    <property type="term" value="C:cytosol"/>
    <property type="evidence" value="ECO:0007669"/>
    <property type="project" value="TreeGrafter"/>
</dbReference>
<dbReference type="UniPathway" id="UPA00077">
    <property type="reaction ID" value="UER00158"/>
</dbReference>
<dbReference type="GO" id="GO:0046654">
    <property type="term" value="P:tetrahydrofolate biosynthetic process"/>
    <property type="evidence" value="ECO:0007669"/>
    <property type="project" value="UniProtKB-UniPathway"/>
</dbReference>
<comment type="caution">
    <text evidence="10">The sequence shown here is derived from an EMBL/GenBank/DDBJ whole genome shotgun (WGS) entry which is preliminary data.</text>
</comment>
<feature type="domain" description="DHFR" evidence="9">
    <location>
        <begin position="5"/>
        <end position="161"/>
    </location>
</feature>
<gene>
    <name evidence="10" type="ORF">COX77_03625</name>
</gene>
<keyword evidence="10" id="KW-0418">Kinase</keyword>
<dbReference type="PROSITE" id="PS51330">
    <property type="entry name" value="DHFR_2"/>
    <property type="match status" value="1"/>
</dbReference>
<evidence type="ECO:0000313" key="10">
    <source>
        <dbReference type="EMBL" id="PIZ98726.1"/>
    </source>
</evidence>
<evidence type="ECO:0000256" key="7">
    <source>
        <dbReference type="ARBA" id="ARBA00025067"/>
    </source>
</evidence>
<evidence type="ECO:0000259" key="9">
    <source>
        <dbReference type="PROSITE" id="PS51330"/>
    </source>
</evidence>
<dbReference type="GO" id="GO:0046452">
    <property type="term" value="P:dihydrofolate metabolic process"/>
    <property type="evidence" value="ECO:0007669"/>
    <property type="project" value="TreeGrafter"/>
</dbReference>
<dbReference type="InterPro" id="IPR024072">
    <property type="entry name" value="DHFR-like_dom_sf"/>
</dbReference>
<dbReference type="SUPFAM" id="SSF53597">
    <property type="entry name" value="Dihydrofolate reductase-like"/>
    <property type="match status" value="1"/>
</dbReference>
<evidence type="ECO:0000256" key="1">
    <source>
        <dbReference type="ARBA" id="ARBA00004903"/>
    </source>
</evidence>
<dbReference type="Pfam" id="PF00186">
    <property type="entry name" value="DHFR_1"/>
    <property type="match status" value="1"/>
</dbReference>
<accession>A0A2M7VE12</accession>
<dbReference type="CDD" id="cd00209">
    <property type="entry name" value="DHFR"/>
    <property type="match status" value="1"/>
</dbReference>
<dbReference type="PANTHER" id="PTHR48069">
    <property type="entry name" value="DIHYDROFOLATE REDUCTASE"/>
    <property type="match status" value="1"/>
</dbReference>
<dbReference type="EMBL" id="PFPO01000071">
    <property type="protein sequence ID" value="PIZ98726.1"/>
    <property type="molecule type" value="Genomic_DNA"/>
</dbReference>
<comment type="catalytic activity">
    <reaction evidence="8">
        <text>(6S)-5,6,7,8-tetrahydrofolate + NADP(+) = 7,8-dihydrofolate + NADPH + H(+)</text>
        <dbReference type="Rhea" id="RHEA:15009"/>
        <dbReference type="ChEBI" id="CHEBI:15378"/>
        <dbReference type="ChEBI" id="CHEBI:57451"/>
        <dbReference type="ChEBI" id="CHEBI:57453"/>
        <dbReference type="ChEBI" id="CHEBI:57783"/>
        <dbReference type="ChEBI" id="CHEBI:58349"/>
        <dbReference type="EC" id="1.5.1.3"/>
    </reaction>
</comment>
<evidence type="ECO:0000256" key="3">
    <source>
        <dbReference type="ARBA" id="ARBA00012856"/>
    </source>
</evidence>
<reference evidence="11" key="1">
    <citation type="submission" date="2017-09" db="EMBL/GenBank/DDBJ databases">
        <title>Depth-based differentiation of microbial function through sediment-hosted aquifers and enrichment of novel symbionts in the deep terrestrial subsurface.</title>
        <authorList>
            <person name="Probst A.J."/>
            <person name="Ladd B."/>
            <person name="Jarett J.K."/>
            <person name="Geller-Mcgrath D.E."/>
            <person name="Sieber C.M.K."/>
            <person name="Emerson J.B."/>
            <person name="Anantharaman K."/>
            <person name="Thomas B.C."/>
            <person name="Malmstrom R."/>
            <person name="Stieglmeier M."/>
            <person name="Klingl A."/>
            <person name="Woyke T."/>
            <person name="Ryan C.M."/>
            <person name="Banfield J.F."/>
        </authorList>
    </citation>
    <scope>NUCLEOTIDE SEQUENCE [LARGE SCALE GENOMIC DNA]</scope>
</reference>
<dbReference type="Proteomes" id="UP000230405">
    <property type="component" value="Unassembled WGS sequence"/>
</dbReference>
<comment type="pathway">
    <text evidence="1 8">Cofactor biosynthesis; tetrahydrofolate biosynthesis; 5,6,7,8-tetrahydrofolate from 7,8-dihydrofolate: step 1/1.</text>
</comment>
<evidence type="ECO:0000256" key="4">
    <source>
        <dbReference type="ARBA" id="ARBA00022563"/>
    </source>
</evidence>
<dbReference type="PIRSF" id="PIRSF000194">
    <property type="entry name" value="DHFR"/>
    <property type="match status" value="1"/>
</dbReference>
<name>A0A2M7VE12_9BACT</name>
<keyword evidence="10" id="KW-0808">Transferase</keyword>
<dbReference type="GO" id="GO:0070401">
    <property type="term" value="F:NADP+ binding"/>
    <property type="evidence" value="ECO:0007669"/>
    <property type="project" value="UniProtKB-ARBA"/>
</dbReference>
<dbReference type="GO" id="GO:0046655">
    <property type="term" value="P:folic acid metabolic process"/>
    <property type="evidence" value="ECO:0007669"/>
    <property type="project" value="TreeGrafter"/>
</dbReference>
<dbReference type="EC" id="1.5.1.3" evidence="3 8"/>
<evidence type="ECO:0000256" key="6">
    <source>
        <dbReference type="ARBA" id="ARBA00023002"/>
    </source>
</evidence>